<dbReference type="EMBL" id="JAEKFT010000004">
    <property type="protein sequence ID" value="MBT0960584.1"/>
    <property type="molecule type" value="Genomic_DNA"/>
</dbReference>
<dbReference type="SMART" id="SM00226">
    <property type="entry name" value="LMWPc"/>
    <property type="match status" value="1"/>
</dbReference>
<dbReference type="Pfam" id="PF15632">
    <property type="entry name" value="ATPgrasp_Ter"/>
    <property type="match status" value="1"/>
</dbReference>
<comment type="catalytic activity">
    <reaction evidence="2">
        <text>O-phospho-L-tyrosyl-[protein] + H2O = L-tyrosyl-[protein] + phosphate</text>
        <dbReference type="Rhea" id="RHEA:10684"/>
        <dbReference type="Rhea" id="RHEA-COMP:10136"/>
        <dbReference type="Rhea" id="RHEA-COMP:20101"/>
        <dbReference type="ChEBI" id="CHEBI:15377"/>
        <dbReference type="ChEBI" id="CHEBI:43474"/>
        <dbReference type="ChEBI" id="CHEBI:46858"/>
        <dbReference type="ChEBI" id="CHEBI:61978"/>
        <dbReference type="EC" id="3.1.3.48"/>
    </reaction>
</comment>
<comment type="caution">
    <text evidence="5">The sequence shown here is derived from an EMBL/GenBank/DDBJ whole genome shotgun (WGS) entry which is preliminary data.</text>
</comment>
<gene>
    <name evidence="5" type="ORF">I8J34_05280</name>
</gene>
<dbReference type="PANTHER" id="PTHR11717:SF31">
    <property type="entry name" value="LOW MOLECULAR WEIGHT PROTEIN-TYROSINE-PHOSPHATASE ETP-RELATED"/>
    <property type="match status" value="1"/>
</dbReference>
<keyword evidence="6" id="KW-1185">Reference proteome</keyword>
<dbReference type="Proteomes" id="UP000694660">
    <property type="component" value="Unassembled WGS sequence"/>
</dbReference>
<keyword evidence="3" id="KW-0547">Nucleotide-binding</keyword>
<evidence type="ECO:0000256" key="3">
    <source>
        <dbReference type="PROSITE-ProRule" id="PRU00409"/>
    </source>
</evidence>
<accession>A0A944D623</accession>
<dbReference type="RefSeq" id="WP_214360339.1">
    <property type="nucleotide sequence ID" value="NZ_JAEKFT010000004.1"/>
</dbReference>
<dbReference type="Pfam" id="PF01451">
    <property type="entry name" value="LMWPc"/>
    <property type="match status" value="1"/>
</dbReference>
<dbReference type="GO" id="GO:0004725">
    <property type="term" value="F:protein tyrosine phosphatase activity"/>
    <property type="evidence" value="ECO:0007669"/>
    <property type="project" value="UniProtKB-EC"/>
</dbReference>
<dbReference type="PANTHER" id="PTHR11717">
    <property type="entry name" value="LOW MOLECULAR WEIGHT PROTEIN TYROSINE PHOSPHATASE"/>
    <property type="match status" value="1"/>
</dbReference>
<feature type="domain" description="ATP-grasp" evidence="4">
    <location>
        <begin position="124"/>
        <end position="314"/>
    </location>
</feature>
<evidence type="ECO:0000313" key="5">
    <source>
        <dbReference type="EMBL" id="MBT0960584.1"/>
    </source>
</evidence>
<keyword evidence="3" id="KW-0067">ATP-binding</keyword>
<dbReference type="PROSITE" id="PS50975">
    <property type="entry name" value="ATP_GRASP"/>
    <property type="match status" value="1"/>
</dbReference>
<sequence>MTATSTTDRILVLDADLAPALSVARSLKEIGLVVDVASHVDKPLTGYSRVIDACRVYPDPLLHPDAFIAWMHDVTEAGRYALIIPVTERTLSPLLRQRERVDDRHIAMAPTESLKIALDKAATVALAESIGIPVPRSVRVATLDELPAARAQFDFPIVIKPVSSVGTDQARNVQLTVSYAFDDNELRAHVAHALRFGEVILQEYFRGDGEGIELLADHGEVVYAFQHRRLHEVPLTGGGSSLRMSVDITPALLDAARRLMAAMKWHGVAMVEFKHDPASGQFRLMEINGRFWGSLPLAAAAGANFPAMLYTLLCQGKAALSPPARAGVICRNLARDVDWFEHIARKNAPPRLVRIPSWRSVLKDTALCLHWRHRFDVQRLSDPLPGLVDMGRIVGSYWQRYRRLRADARLLAAQRAAWSNGTVRQALGSANRVLFVCHGNINRSAVAHYLASAALPETVRIDSAGFHAQGQRPADPVMVDVAQAHATDLSAWSSTHLTADMANAASIVFVMELAHLKTMQASFPDASRRTFLLGMADPLADENGEIPDPYGKPVAVYERVFDQVTRNVKALTAMLIASKT</sequence>
<dbReference type="Gene3D" id="3.30.470.20">
    <property type="entry name" value="ATP-grasp fold, B domain"/>
    <property type="match status" value="1"/>
</dbReference>
<organism evidence="5 6">
    <name type="scientific">Denitromonas iodatirespirans</name>
    <dbReference type="NCBI Taxonomy" id="2795389"/>
    <lineage>
        <taxon>Bacteria</taxon>
        <taxon>Pseudomonadati</taxon>
        <taxon>Pseudomonadota</taxon>
        <taxon>Betaproteobacteria</taxon>
        <taxon>Rhodocyclales</taxon>
        <taxon>Zoogloeaceae</taxon>
        <taxon>Denitromonas</taxon>
    </lineage>
</organism>
<dbReference type="GO" id="GO:0046872">
    <property type="term" value="F:metal ion binding"/>
    <property type="evidence" value="ECO:0007669"/>
    <property type="project" value="InterPro"/>
</dbReference>
<dbReference type="EC" id="3.1.3.48" evidence="1"/>
<dbReference type="InterPro" id="IPR011761">
    <property type="entry name" value="ATP-grasp"/>
</dbReference>
<dbReference type="SUPFAM" id="SSF52788">
    <property type="entry name" value="Phosphotyrosine protein phosphatases I"/>
    <property type="match status" value="1"/>
</dbReference>
<dbReference type="InterPro" id="IPR036196">
    <property type="entry name" value="Ptyr_pPase_sf"/>
</dbReference>
<reference evidence="6" key="1">
    <citation type="journal article" date="2022" name="ISME J.">
        <title>Genetic and phylogenetic analysis of dissimilatory iodate-reducing bacteria identifies potential niches across the world's oceans.</title>
        <authorList>
            <person name="Reyes-Umana V."/>
            <person name="Henning Z."/>
            <person name="Lee K."/>
            <person name="Barnum T.P."/>
            <person name="Coates J.D."/>
        </authorList>
    </citation>
    <scope>NUCLEOTIDE SEQUENCE [LARGE SCALE GENOMIC DNA]</scope>
    <source>
        <strain evidence="6">IR12</strain>
    </source>
</reference>
<name>A0A944D623_DENI1</name>
<dbReference type="SUPFAM" id="SSF56059">
    <property type="entry name" value="Glutathione synthetase ATP-binding domain-like"/>
    <property type="match status" value="1"/>
</dbReference>
<evidence type="ECO:0000256" key="2">
    <source>
        <dbReference type="ARBA" id="ARBA00051722"/>
    </source>
</evidence>
<dbReference type="InterPro" id="IPR023485">
    <property type="entry name" value="Ptyr_pPase"/>
</dbReference>
<evidence type="ECO:0000259" key="4">
    <source>
        <dbReference type="PROSITE" id="PS50975"/>
    </source>
</evidence>
<dbReference type="InterPro" id="IPR050438">
    <property type="entry name" value="LMW_PTPase"/>
</dbReference>
<dbReference type="GO" id="GO:0005524">
    <property type="term" value="F:ATP binding"/>
    <property type="evidence" value="ECO:0007669"/>
    <property type="project" value="UniProtKB-UniRule"/>
</dbReference>
<proteinExistence type="predicted"/>
<dbReference type="Gene3D" id="3.40.50.2300">
    <property type="match status" value="1"/>
</dbReference>
<protein>
    <recommendedName>
        <fullName evidence="1">protein-tyrosine-phosphatase</fullName>
        <ecNumber evidence="1">3.1.3.48</ecNumber>
    </recommendedName>
</protein>
<evidence type="ECO:0000313" key="6">
    <source>
        <dbReference type="Proteomes" id="UP000694660"/>
    </source>
</evidence>
<evidence type="ECO:0000256" key="1">
    <source>
        <dbReference type="ARBA" id="ARBA00013064"/>
    </source>
</evidence>
<dbReference type="AlphaFoldDB" id="A0A944D623"/>